<evidence type="ECO:0000313" key="7">
    <source>
        <dbReference type="EMBL" id="PLW11430.1"/>
    </source>
</evidence>
<evidence type="ECO:0000256" key="3">
    <source>
        <dbReference type="ARBA" id="ARBA00023235"/>
    </source>
</evidence>
<proteinExistence type="inferred from homology"/>
<evidence type="ECO:0000256" key="1">
    <source>
        <dbReference type="ARBA" id="ARBA00005446"/>
    </source>
</evidence>
<dbReference type="PANTHER" id="PTHR13710:SF105">
    <property type="entry name" value="ATP-DEPENDENT DNA HELICASE Q1"/>
    <property type="match status" value="1"/>
</dbReference>
<dbReference type="GO" id="GO:0000724">
    <property type="term" value="P:double-strand break repair via homologous recombination"/>
    <property type="evidence" value="ECO:0007669"/>
    <property type="project" value="TreeGrafter"/>
</dbReference>
<dbReference type="STRING" id="200324.A0A2N5SDU9"/>
<dbReference type="PANTHER" id="PTHR13710">
    <property type="entry name" value="DNA HELICASE RECQ FAMILY MEMBER"/>
    <property type="match status" value="1"/>
</dbReference>
<accession>A0A2N5SDU9</accession>
<dbReference type="GO" id="GO:0005694">
    <property type="term" value="C:chromosome"/>
    <property type="evidence" value="ECO:0007669"/>
    <property type="project" value="TreeGrafter"/>
</dbReference>
<comment type="similarity">
    <text evidence="1">Belongs to the helicase family. RecQ subfamily.</text>
</comment>
<dbReference type="Pfam" id="PF00270">
    <property type="entry name" value="DEAD"/>
    <property type="match status" value="1"/>
</dbReference>
<gene>
    <name evidence="7" type="ORF">PCANC_21279</name>
</gene>
<evidence type="ECO:0000313" key="8">
    <source>
        <dbReference type="Proteomes" id="UP000235388"/>
    </source>
</evidence>
<dbReference type="GO" id="GO:0043138">
    <property type="term" value="F:3'-5' DNA helicase activity"/>
    <property type="evidence" value="ECO:0007669"/>
    <property type="project" value="UniProtKB-EC"/>
</dbReference>
<organism evidence="7 8">
    <name type="scientific">Puccinia coronata f. sp. avenae</name>
    <dbReference type="NCBI Taxonomy" id="200324"/>
    <lineage>
        <taxon>Eukaryota</taxon>
        <taxon>Fungi</taxon>
        <taxon>Dikarya</taxon>
        <taxon>Basidiomycota</taxon>
        <taxon>Pucciniomycotina</taxon>
        <taxon>Pucciniomycetes</taxon>
        <taxon>Pucciniales</taxon>
        <taxon>Pucciniaceae</taxon>
        <taxon>Puccinia</taxon>
    </lineage>
</organism>
<dbReference type="InterPro" id="IPR027417">
    <property type="entry name" value="P-loop_NTPase"/>
</dbReference>
<sequence length="463" mass="51451">MSPNLNRFAPLTQTLPWTTQTWLATGINVFKKILDMKRKDLTEYIADTTNKFYGQPAKPLQIDMVANLVMGCKTVVLAGTGFGKSRIAEIYYKLIPQKKRVVVLVLNPLDSLGNNQVFKKELACFTAINLNKLNFNKKAADNISNSVYQFVYMNPEIFLNNKMWEDVYFSLAFQNRLGLIVVDEAHMIYIWGLVKSGPGKHLASMYGQHKDQGIFQPSYGNLGGHLFTQNKQPILLLSAYCCPVAVEAIKKILCLEESNIDILRGKLTRPEIRIVRVPMESSMALCHDLIKVFPSSNNVPDAQVVPLLVYSGSQNQTLTALEVIGMACEAPGNSLNPTSLFACQYHSCTGKQDKLDCIEAFSKGTFPVFSCTMALGLGQNWKQVQMVVHMGRGDPAAIVQMVGQCGPDSRHGLAILFVEKNCRNSKNHVTYFREGAAASNDNWMDALAITPVCLRICFSIDSL</sequence>
<dbReference type="Gene3D" id="3.40.50.300">
    <property type="entry name" value="P-loop containing nucleotide triphosphate hydrolases"/>
    <property type="match status" value="2"/>
</dbReference>
<keyword evidence="2" id="KW-0238">DNA-binding</keyword>
<evidence type="ECO:0000259" key="6">
    <source>
        <dbReference type="PROSITE" id="PS51192"/>
    </source>
</evidence>
<name>A0A2N5SDU9_9BASI</name>
<dbReference type="EMBL" id="PGCJ01001020">
    <property type="protein sequence ID" value="PLW11430.1"/>
    <property type="molecule type" value="Genomic_DNA"/>
</dbReference>
<protein>
    <recommendedName>
        <fullName evidence="5">DNA 3'-5' helicase</fullName>
        <ecNumber evidence="5">5.6.2.4</ecNumber>
    </recommendedName>
</protein>
<evidence type="ECO:0000256" key="2">
    <source>
        <dbReference type="ARBA" id="ARBA00023125"/>
    </source>
</evidence>
<comment type="catalytic activity">
    <reaction evidence="4">
        <text>Couples ATP hydrolysis with the unwinding of duplex DNA by translocating in the 3'-5' direction.</text>
        <dbReference type="EC" id="5.6.2.4"/>
    </reaction>
</comment>
<dbReference type="GO" id="GO:0003677">
    <property type="term" value="F:DNA binding"/>
    <property type="evidence" value="ECO:0007669"/>
    <property type="project" value="UniProtKB-KW"/>
</dbReference>
<dbReference type="GO" id="GO:0005524">
    <property type="term" value="F:ATP binding"/>
    <property type="evidence" value="ECO:0007669"/>
    <property type="project" value="InterPro"/>
</dbReference>
<comment type="caution">
    <text evidence="7">The sequence shown here is derived from an EMBL/GenBank/DDBJ whole genome shotgun (WGS) entry which is preliminary data.</text>
</comment>
<dbReference type="InterPro" id="IPR014001">
    <property type="entry name" value="Helicase_ATP-bd"/>
</dbReference>
<dbReference type="AlphaFoldDB" id="A0A2N5SDU9"/>
<dbReference type="SUPFAM" id="SSF52540">
    <property type="entry name" value="P-loop containing nucleoside triphosphate hydrolases"/>
    <property type="match status" value="1"/>
</dbReference>
<dbReference type="EC" id="5.6.2.4" evidence="5"/>
<dbReference type="OrthoDB" id="2504585at2759"/>
<dbReference type="GO" id="GO:0009378">
    <property type="term" value="F:four-way junction helicase activity"/>
    <property type="evidence" value="ECO:0007669"/>
    <property type="project" value="TreeGrafter"/>
</dbReference>
<dbReference type="PROSITE" id="PS51192">
    <property type="entry name" value="HELICASE_ATP_BIND_1"/>
    <property type="match status" value="1"/>
</dbReference>
<keyword evidence="8" id="KW-1185">Reference proteome</keyword>
<dbReference type="GO" id="GO:0005737">
    <property type="term" value="C:cytoplasm"/>
    <property type="evidence" value="ECO:0007669"/>
    <property type="project" value="TreeGrafter"/>
</dbReference>
<evidence type="ECO:0000256" key="4">
    <source>
        <dbReference type="ARBA" id="ARBA00034617"/>
    </source>
</evidence>
<keyword evidence="3" id="KW-0413">Isomerase</keyword>
<feature type="domain" description="Helicase ATP-binding" evidence="6">
    <location>
        <begin position="65"/>
        <end position="259"/>
    </location>
</feature>
<dbReference type="InterPro" id="IPR011545">
    <property type="entry name" value="DEAD/DEAH_box_helicase_dom"/>
</dbReference>
<dbReference type="SMART" id="SM00487">
    <property type="entry name" value="DEXDc"/>
    <property type="match status" value="1"/>
</dbReference>
<evidence type="ECO:0000256" key="5">
    <source>
        <dbReference type="ARBA" id="ARBA00034808"/>
    </source>
</evidence>
<dbReference type="Proteomes" id="UP000235388">
    <property type="component" value="Unassembled WGS sequence"/>
</dbReference>
<reference evidence="7 8" key="1">
    <citation type="submission" date="2017-11" db="EMBL/GenBank/DDBJ databases">
        <title>De novo assembly and phasing of dikaryotic genomes from two isolates of Puccinia coronata f. sp. avenae, the causal agent of oat crown rust.</title>
        <authorList>
            <person name="Miller M.E."/>
            <person name="Zhang Y."/>
            <person name="Omidvar V."/>
            <person name="Sperschneider J."/>
            <person name="Schwessinger B."/>
            <person name="Raley C."/>
            <person name="Palmer J.M."/>
            <person name="Garnica D."/>
            <person name="Upadhyaya N."/>
            <person name="Rathjen J."/>
            <person name="Taylor J.M."/>
            <person name="Park R.F."/>
            <person name="Dodds P.N."/>
            <person name="Hirsch C.D."/>
            <person name="Kianian S.F."/>
            <person name="Figueroa M."/>
        </authorList>
    </citation>
    <scope>NUCLEOTIDE SEQUENCE [LARGE SCALE GENOMIC DNA]</scope>
    <source>
        <strain evidence="7">12NC29</strain>
    </source>
</reference>